<accession>A0AAN6VMM9</accession>
<evidence type="ECO:0000256" key="4">
    <source>
        <dbReference type="ARBA" id="ARBA00022833"/>
    </source>
</evidence>
<dbReference type="GO" id="GO:0005634">
    <property type="term" value="C:nucleus"/>
    <property type="evidence" value="ECO:0007669"/>
    <property type="project" value="TreeGrafter"/>
</dbReference>
<dbReference type="PROSITE" id="PS50157">
    <property type="entry name" value="ZINC_FINGER_C2H2_2"/>
    <property type="match status" value="2"/>
</dbReference>
<protein>
    <recommendedName>
        <fullName evidence="6">C2H2-type domain-containing protein</fullName>
    </recommendedName>
</protein>
<dbReference type="Pfam" id="PF12874">
    <property type="entry name" value="zf-met"/>
    <property type="match status" value="3"/>
</dbReference>
<dbReference type="EMBL" id="MU856924">
    <property type="protein sequence ID" value="KAK4153987.1"/>
    <property type="molecule type" value="Genomic_DNA"/>
</dbReference>
<comment type="caution">
    <text evidence="7">The sequence shown here is derived from an EMBL/GenBank/DDBJ whole genome shotgun (WGS) entry which is preliminary data.</text>
</comment>
<feature type="domain" description="C2H2-type" evidence="6">
    <location>
        <begin position="206"/>
        <end position="230"/>
    </location>
</feature>
<dbReference type="Proteomes" id="UP001302745">
    <property type="component" value="Unassembled WGS sequence"/>
</dbReference>
<dbReference type="InterPro" id="IPR013087">
    <property type="entry name" value="Znf_C2H2_type"/>
</dbReference>
<dbReference type="GO" id="GO:0008270">
    <property type="term" value="F:zinc ion binding"/>
    <property type="evidence" value="ECO:0007669"/>
    <property type="project" value="UniProtKB-KW"/>
</dbReference>
<evidence type="ECO:0000256" key="2">
    <source>
        <dbReference type="ARBA" id="ARBA00022737"/>
    </source>
</evidence>
<keyword evidence="3 5" id="KW-0863">Zinc-finger</keyword>
<dbReference type="PROSITE" id="PS00028">
    <property type="entry name" value="ZINC_FINGER_C2H2_1"/>
    <property type="match status" value="3"/>
</dbReference>
<evidence type="ECO:0000259" key="6">
    <source>
        <dbReference type="PROSITE" id="PS50157"/>
    </source>
</evidence>
<dbReference type="AlphaFoldDB" id="A0AAN6VMM9"/>
<evidence type="ECO:0000256" key="1">
    <source>
        <dbReference type="ARBA" id="ARBA00022723"/>
    </source>
</evidence>
<keyword evidence="2" id="KW-0677">Repeat</keyword>
<dbReference type="GO" id="GO:0000981">
    <property type="term" value="F:DNA-binding transcription factor activity, RNA polymerase II-specific"/>
    <property type="evidence" value="ECO:0007669"/>
    <property type="project" value="TreeGrafter"/>
</dbReference>
<dbReference type="SMART" id="SM00355">
    <property type="entry name" value="ZnF_C2H2"/>
    <property type="match status" value="6"/>
</dbReference>
<feature type="domain" description="C2H2-type" evidence="6">
    <location>
        <begin position="105"/>
        <end position="134"/>
    </location>
</feature>
<evidence type="ECO:0000313" key="8">
    <source>
        <dbReference type="Proteomes" id="UP001302745"/>
    </source>
</evidence>
<sequence length="285" mass="32655">MYECGDCGKAFPAGWKARDQHCNMTGHDLPEFECDTCDAYFGSEKARRQHMSAKGHFSNQYDSSSNGGSSNYGYYDDDQDWECALCDFCFGTEDGCNQHMVEDHLYCNDCDRSFMNYNNIKQHLNSKVHRGSTIKCPFCAATYATATGMVHHLERGCCPRAPELDRHEIYRLVHSRDPNATISKHSLQLDTTTYSATERAWNGRYYECYLCHRQFNQLSGLNQHLSSPIHQEALYHCPNFRCRVEFKTLAAIINHLESETCGAMRFEAVQQQIGNIVSGNRLLRF</sequence>
<reference evidence="7" key="1">
    <citation type="journal article" date="2023" name="Mol. Phylogenet. Evol.">
        <title>Genome-scale phylogeny and comparative genomics of the fungal order Sordariales.</title>
        <authorList>
            <person name="Hensen N."/>
            <person name="Bonometti L."/>
            <person name="Westerberg I."/>
            <person name="Brannstrom I.O."/>
            <person name="Guillou S."/>
            <person name="Cros-Aarteil S."/>
            <person name="Calhoun S."/>
            <person name="Haridas S."/>
            <person name="Kuo A."/>
            <person name="Mondo S."/>
            <person name="Pangilinan J."/>
            <person name="Riley R."/>
            <person name="LaButti K."/>
            <person name="Andreopoulos B."/>
            <person name="Lipzen A."/>
            <person name="Chen C."/>
            <person name="Yan M."/>
            <person name="Daum C."/>
            <person name="Ng V."/>
            <person name="Clum A."/>
            <person name="Steindorff A."/>
            <person name="Ohm R.A."/>
            <person name="Martin F."/>
            <person name="Silar P."/>
            <person name="Natvig D.O."/>
            <person name="Lalanne C."/>
            <person name="Gautier V."/>
            <person name="Ament-Velasquez S.L."/>
            <person name="Kruys A."/>
            <person name="Hutchinson M.I."/>
            <person name="Powell A.J."/>
            <person name="Barry K."/>
            <person name="Miller A.N."/>
            <person name="Grigoriev I.V."/>
            <person name="Debuchy R."/>
            <person name="Gladieux P."/>
            <person name="Hiltunen Thoren M."/>
            <person name="Johannesson H."/>
        </authorList>
    </citation>
    <scope>NUCLEOTIDE SEQUENCE</scope>
    <source>
        <strain evidence="7">CBS 538.74</strain>
    </source>
</reference>
<keyword evidence="4" id="KW-0862">Zinc</keyword>
<proteinExistence type="predicted"/>
<evidence type="ECO:0000256" key="3">
    <source>
        <dbReference type="ARBA" id="ARBA00022771"/>
    </source>
</evidence>
<dbReference type="GO" id="GO:0000977">
    <property type="term" value="F:RNA polymerase II transcription regulatory region sequence-specific DNA binding"/>
    <property type="evidence" value="ECO:0007669"/>
    <property type="project" value="TreeGrafter"/>
</dbReference>
<evidence type="ECO:0000256" key="5">
    <source>
        <dbReference type="PROSITE-ProRule" id="PRU00042"/>
    </source>
</evidence>
<dbReference type="SUPFAM" id="SSF57667">
    <property type="entry name" value="beta-beta-alpha zinc fingers"/>
    <property type="match status" value="3"/>
</dbReference>
<name>A0AAN6VMM9_9PEZI</name>
<keyword evidence="8" id="KW-1185">Reference proteome</keyword>
<dbReference type="PANTHER" id="PTHR24409">
    <property type="entry name" value="ZINC FINGER PROTEIN 142"/>
    <property type="match status" value="1"/>
</dbReference>
<organism evidence="7 8">
    <name type="scientific">Chaetomidium leptoderma</name>
    <dbReference type="NCBI Taxonomy" id="669021"/>
    <lineage>
        <taxon>Eukaryota</taxon>
        <taxon>Fungi</taxon>
        <taxon>Dikarya</taxon>
        <taxon>Ascomycota</taxon>
        <taxon>Pezizomycotina</taxon>
        <taxon>Sordariomycetes</taxon>
        <taxon>Sordariomycetidae</taxon>
        <taxon>Sordariales</taxon>
        <taxon>Chaetomiaceae</taxon>
        <taxon>Chaetomidium</taxon>
    </lineage>
</organism>
<evidence type="ECO:0000313" key="7">
    <source>
        <dbReference type="EMBL" id="KAK4153987.1"/>
    </source>
</evidence>
<reference evidence="7" key="2">
    <citation type="submission" date="2023-05" db="EMBL/GenBank/DDBJ databases">
        <authorList>
            <consortium name="Lawrence Berkeley National Laboratory"/>
            <person name="Steindorff A."/>
            <person name="Hensen N."/>
            <person name="Bonometti L."/>
            <person name="Westerberg I."/>
            <person name="Brannstrom I.O."/>
            <person name="Guillou S."/>
            <person name="Cros-Aarteil S."/>
            <person name="Calhoun S."/>
            <person name="Haridas S."/>
            <person name="Kuo A."/>
            <person name="Mondo S."/>
            <person name="Pangilinan J."/>
            <person name="Riley R."/>
            <person name="Labutti K."/>
            <person name="Andreopoulos B."/>
            <person name="Lipzen A."/>
            <person name="Chen C."/>
            <person name="Yanf M."/>
            <person name="Daum C."/>
            <person name="Ng V."/>
            <person name="Clum A."/>
            <person name="Ohm R."/>
            <person name="Martin F."/>
            <person name="Silar P."/>
            <person name="Natvig D."/>
            <person name="Lalanne C."/>
            <person name="Gautier V."/>
            <person name="Ament-Velasquez S.L."/>
            <person name="Kruys A."/>
            <person name="Hutchinson M.I."/>
            <person name="Powell A.J."/>
            <person name="Barry K."/>
            <person name="Miller A.N."/>
            <person name="Grigoriev I.V."/>
            <person name="Debuchy R."/>
            <person name="Gladieux P."/>
            <person name="Thoren M.H."/>
            <person name="Johannesson H."/>
        </authorList>
    </citation>
    <scope>NUCLEOTIDE SEQUENCE</scope>
    <source>
        <strain evidence="7">CBS 538.74</strain>
    </source>
</reference>
<keyword evidence="1" id="KW-0479">Metal-binding</keyword>
<gene>
    <name evidence="7" type="ORF">C8A00DRAFT_43171</name>
</gene>
<dbReference type="Gene3D" id="3.30.160.60">
    <property type="entry name" value="Classic Zinc Finger"/>
    <property type="match status" value="3"/>
</dbReference>
<dbReference type="PANTHER" id="PTHR24409:SF295">
    <property type="entry name" value="AZ2-RELATED"/>
    <property type="match status" value="1"/>
</dbReference>
<dbReference type="InterPro" id="IPR036236">
    <property type="entry name" value="Znf_C2H2_sf"/>
</dbReference>